<dbReference type="EMBL" id="SMMG02000003">
    <property type="protein sequence ID" value="KAA3480536.1"/>
    <property type="molecule type" value="Genomic_DNA"/>
</dbReference>
<evidence type="ECO:0000313" key="1">
    <source>
        <dbReference type="EMBL" id="KAA3480536.1"/>
    </source>
</evidence>
<accession>A0A5B6WH60</accession>
<reference evidence="2" key="1">
    <citation type="journal article" date="2019" name="Plant Biotechnol. J.">
        <title>Genome sequencing of the Australian wild diploid species Gossypium australe highlights disease resistance and delayed gland morphogenesis.</title>
        <authorList>
            <person name="Cai Y."/>
            <person name="Cai X."/>
            <person name="Wang Q."/>
            <person name="Wang P."/>
            <person name="Zhang Y."/>
            <person name="Cai C."/>
            <person name="Xu Y."/>
            <person name="Wang K."/>
            <person name="Zhou Z."/>
            <person name="Wang C."/>
            <person name="Geng S."/>
            <person name="Li B."/>
            <person name="Dong Q."/>
            <person name="Hou Y."/>
            <person name="Wang H."/>
            <person name="Ai P."/>
            <person name="Liu Z."/>
            <person name="Yi F."/>
            <person name="Sun M."/>
            <person name="An G."/>
            <person name="Cheng J."/>
            <person name="Zhang Y."/>
            <person name="Shi Q."/>
            <person name="Xie Y."/>
            <person name="Shi X."/>
            <person name="Chang Y."/>
            <person name="Huang F."/>
            <person name="Chen Y."/>
            <person name="Hong S."/>
            <person name="Mi L."/>
            <person name="Sun Q."/>
            <person name="Zhang L."/>
            <person name="Zhou B."/>
            <person name="Peng R."/>
            <person name="Zhang X."/>
            <person name="Liu F."/>
        </authorList>
    </citation>
    <scope>NUCLEOTIDE SEQUENCE [LARGE SCALE GENOMIC DNA]</scope>
    <source>
        <strain evidence="2">cv. PA1801</strain>
    </source>
</reference>
<proteinExistence type="predicted"/>
<keyword evidence="2" id="KW-1185">Reference proteome</keyword>
<dbReference type="AlphaFoldDB" id="A0A5B6WH60"/>
<name>A0A5B6WH60_9ROSI</name>
<comment type="caution">
    <text evidence="1">The sequence shown here is derived from an EMBL/GenBank/DDBJ whole genome shotgun (WGS) entry which is preliminary data.</text>
</comment>
<sequence length="109" mass="12468">MVEAVPMWRVPLWWNDFAYQPPRIRALTSFNGSTTVVKLSTRMKYFVTSHPCTQDTCCLEGHGNKIEESSMTGILIGTRSSIWKKNFTLAPLTPKQVFEDQMRIKASVE</sequence>
<protein>
    <submittedName>
        <fullName evidence="1">Uncharacterized protein</fullName>
    </submittedName>
</protein>
<organism evidence="1 2">
    <name type="scientific">Gossypium australe</name>
    <dbReference type="NCBI Taxonomy" id="47621"/>
    <lineage>
        <taxon>Eukaryota</taxon>
        <taxon>Viridiplantae</taxon>
        <taxon>Streptophyta</taxon>
        <taxon>Embryophyta</taxon>
        <taxon>Tracheophyta</taxon>
        <taxon>Spermatophyta</taxon>
        <taxon>Magnoliopsida</taxon>
        <taxon>eudicotyledons</taxon>
        <taxon>Gunneridae</taxon>
        <taxon>Pentapetalae</taxon>
        <taxon>rosids</taxon>
        <taxon>malvids</taxon>
        <taxon>Malvales</taxon>
        <taxon>Malvaceae</taxon>
        <taxon>Malvoideae</taxon>
        <taxon>Gossypium</taxon>
    </lineage>
</organism>
<dbReference type="Proteomes" id="UP000325315">
    <property type="component" value="Unassembled WGS sequence"/>
</dbReference>
<gene>
    <name evidence="1" type="ORF">EPI10_020959</name>
</gene>
<evidence type="ECO:0000313" key="2">
    <source>
        <dbReference type="Proteomes" id="UP000325315"/>
    </source>
</evidence>